<dbReference type="RefSeq" id="WP_263332032.1">
    <property type="nucleotide sequence ID" value="NZ_JAOVQO010000001.1"/>
</dbReference>
<evidence type="ECO:0000313" key="2">
    <source>
        <dbReference type="EMBL" id="MCU9846438.1"/>
    </source>
</evidence>
<keyword evidence="2" id="KW-0560">Oxidoreductase</keyword>
<accession>A0ABT2WXM9</accession>
<proteinExistence type="predicted"/>
<evidence type="ECO:0000259" key="1">
    <source>
        <dbReference type="PROSITE" id="PS51725"/>
    </source>
</evidence>
<sequence>MSRVKLSGFLVCRSLEEADRISGLLADHIRLTRAEPGCLRFEVLRSHADPCRFAVAETFRDRAAFDAHQSRAAATIWARATKGIPRDYVIEEEPAATERR</sequence>
<gene>
    <name evidence="2" type="ORF">OEZ60_00270</name>
</gene>
<dbReference type="SUPFAM" id="SSF54909">
    <property type="entry name" value="Dimeric alpha+beta barrel"/>
    <property type="match status" value="1"/>
</dbReference>
<name>A0ABT2WXM9_9RHOB</name>
<dbReference type="GO" id="GO:0004497">
    <property type="term" value="F:monooxygenase activity"/>
    <property type="evidence" value="ECO:0007669"/>
    <property type="project" value="UniProtKB-KW"/>
</dbReference>
<keyword evidence="3" id="KW-1185">Reference proteome</keyword>
<dbReference type="EMBL" id="JAOVQO010000001">
    <property type="protein sequence ID" value="MCU9846438.1"/>
    <property type="molecule type" value="Genomic_DNA"/>
</dbReference>
<dbReference type="Proteomes" id="UP001209535">
    <property type="component" value="Unassembled WGS sequence"/>
</dbReference>
<feature type="domain" description="ABM" evidence="1">
    <location>
        <begin position="3"/>
        <end position="99"/>
    </location>
</feature>
<reference evidence="2 3" key="1">
    <citation type="submission" date="2022-10" db="EMBL/GenBank/DDBJ databases">
        <title>Defluviimonas sp. nov., isolated from ocean surface sediments.</title>
        <authorList>
            <person name="He W."/>
            <person name="Wang L."/>
            <person name="Zhang D.-F."/>
        </authorList>
    </citation>
    <scope>NUCLEOTIDE SEQUENCE [LARGE SCALE GENOMIC DNA]</scope>
    <source>
        <strain evidence="2 3">WL0024</strain>
    </source>
</reference>
<organism evidence="2 3">
    <name type="scientific">Albidovulum salinarum</name>
    <dbReference type="NCBI Taxonomy" id="2984153"/>
    <lineage>
        <taxon>Bacteria</taxon>
        <taxon>Pseudomonadati</taxon>
        <taxon>Pseudomonadota</taxon>
        <taxon>Alphaproteobacteria</taxon>
        <taxon>Rhodobacterales</taxon>
        <taxon>Paracoccaceae</taxon>
        <taxon>Albidovulum</taxon>
    </lineage>
</organism>
<comment type="caution">
    <text evidence="2">The sequence shown here is derived from an EMBL/GenBank/DDBJ whole genome shotgun (WGS) entry which is preliminary data.</text>
</comment>
<keyword evidence="2" id="KW-0503">Monooxygenase</keyword>
<dbReference type="PROSITE" id="PS51725">
    <property type="entry name" value="ABM"/>
    <property type="match status" value="1"/>
</dbReference>
<protein>
    <submittedName>
        <fullName evidence="2">Antibiotic biosynthesis monooxygenase</fullName>
    </submittedName>
</protein>
<dbReference type="Gene3D" id="3.30.70.100">
    <property type="match status" value="1"/>
</dbReference>
<evidence type="ECO:0000313" key="3">
    <source>
        <dbReference type="Proteomes" id="UP001209535"/>
    </source>
</evidence>
<dbReference type="Pfam" id="PF03992">
    <property type="entry name" value="ABM"/>
    <property type="match status" value="1"/>
</dbReference>
<dbReference type="InterPro" id="IPR011008">
    <property type="entry name" value="Dimeric_a/b-barrel"/>
</dbReference>
<dbReference type="InterPro" id="IPR007138">
    <property type="entry name" value="ABM_dom"/>
</dbReference>